<sequence>MALEFSITSINMRWKTISSSVKQTLKHSQIKAIKKAAFLDTVELYKARSGAPRQGFNEFILAALKQMKDYEVADDLEAYKALLSVLPRGGRLKAKSFLHADMGAYKQQQDTVTRLLMQLNDSIFLSQFVRISGNERLPSCISRLSTLS</sequence>
<evidence type="ECO:0000313" key="3">
    <source>
        <dbReference type="Proteomes" id="UP000278807"/>
    </source>
</evidence>
<feature type="domain" description="ECSIT N-terminal" evidence="1">
    <location>
        <begin position="26"/>
        <end position="122"/>
    </location>
</feature>
<dbReference type="GO" id="GO:0005739">
    <property type="term" value="C:mitochondrion"/>
    <property type="evidence" value="ECO:0007669"/>
    <property type="project" value="TreeGrafter"/>
</dbReference>
<protein>
    <recommendedName>
        <fullName evidence="1">ECSIT N-terminal domain-containing protein</fullName>
    </recommendedName>
</protein>
<accession>A0A3P7V0J1</accession>
<dbReference type="EMBL" id="UZAE01001690">
    <property type="protein sequence ID" value="VDN98931.1"/>
    <property type="molecule type" value="Genomic_DNA"/>
</dbReference>
<dbReference type="GO" id="GO:0045087">
    <property type="term" value="P:innate immune response"/>
    <property type="evidence" value="ECO:0007669"/>
    <property type="project" value="TreeGrafter"/>
</dbReference>
<evidence type="ECO:0000259" key="1">
    <source>
        <dbReference type="Pfam" id="PF06239"/>
    </source>
</evidence>
<gene>
    <name evidence="2" type="ORF">HNAJ_LOCUS3072</name>
</gene>
<reference evidence="2 3" key="1">
    <citation type="submission" date="2018-11" db="EMBL/GenBank/DDBJ databases">
        <authorList>
            <consortium name="Pathogen Informatics"/>
        </authorList>
    </citation>
    <scope>NUCLEOTIDE SEQUENCE [LARGE SCALE GENOMIC DNA]</scope>
</reference>
<dbReference type="AlphaFoldDB" id="A0A3P7V0J1"/>
<dbReference type="GO" id="GO:0007178">
    <property type="term" value="P:cell surface receptor protein serine/threonine kinase signaling pathway"/>
    <property type="evidence" value="ECO:0007669"/>
    <property type="project" value="TreeGrafter"/>
</dbReference>
<keyword evidence="3" id="KW-1185">Reference proteome</keyword>
<dbReference type="InterPro" id="IPR046448">
    <property type="entry name" value="ECSIT_N"/>
</dbReference>
<name>A0A3P7V0J1_RODNA</name>
<dbReference type="OrthoDB" id="10064298at2759"/>
<feature type="non-terminal residue" evidence="2">
    <location>
        <position position="148"/>
    </location>
</feature>
<dbReference type="PANTHER" id="PTHR13113:SF1">
    <property type="entry name" value="EVOLUTIONARILY CONSERVED SIGNALING INTERMEDIATE IN TOLL PATHWAY, MITOCHONDRIAL"/>
    <property type="match status" value="1"/>
</dbReference>
<dbReference type="InterPro" id="IPR010418">
    <property type="entry name" value="ECSIT"/>
</dbReference>
<evidence type="ECO:0000313" key="2">
    <source>
        <dbReference type="EMBL" id="VDN98931.1"/>
    </source>
</evidence>
<dbReference type="PANTHER" id="PTHR13113">
    <property type="entry name" value="ECSIT EVOLUTIONARILY CONSERVED SIGNALING INTERMEDIATE IN TOLL PATHWAYS"/>
    <property type="match status" value="1"/>
</dbReference>
<dbReference type="Pfam" id="PF06239">
    <property type="entry name" value="ECSIT_N"/>
    <property type="match status" value="1"/>
</dbReference>
<dbReference type="Proteomes" id="UP000278807">
    <property type="component" value="Unassembled WGS sequence"/>
</dbReference>
<proteinExistence type="predicted"/>
<organism evidence="2 3">
    <name type="scientific">Rodentolepis nana</name>
    <name type="common">Dwarf tapeworm</name>
    <name type="synonym">Hymenolepis nana</name>
    <dbReference type="NCBI Taxonomy" id="102285"/>
    <lineage>
        <taxon>Eukaryota</taxon>
        <taxon>Metazoa</taxon>
        <taxon>Spiralia</taxon>
        <taxon>Lophotrochozoa</taxon>
        <taxon>Platyhelminthes</taxon>
        <taxon>Cestoda</taxon>
        <taxon>Eucestoda</taxon>
        <taxon>Cyclophyllidea</taxon>
        <taxon>Hymenolepididae</taxon>
        <taxon>Rodentolepis</taxon>
    </lineage>
</organism>